<name>F4KX54_HALH1</name>
<dbReference type="PANTHER" id="PTHR30250:SF11">
    <property type="entry name" value="O-ANTIGEN TRANSPORTER-RELATED"/>
    <property type="match status" value="1"/>
</dbReference>
<protein>
    <submittedName>
        <fullName evidence="7">Polysaccharide biosynthesis protein</fullName>
    </submittedName>
</protein>
<keyword evidence="5 6" id="KW-0472">Membrane</keyword>
<feature type="transmembrane region" description="Helical" evidence="6">
    <location>
        <begin position="216"/>
        <end position="240"/>
    </location>
</feature>
<dbReference type="OrthoDB" id="88014at2"/>
<evidence type="ECO:0000256" key="2">
    <source>
        <dbReference type="ARBA" id="ARBA00022475"/>
    </source>
</evidence>
<feature type="transmembrane region" description="Helical" evidence="6">
    <location>
        <begin position="448"/>
        <end position="467"/>
    </location>
</feature>
<proteinExistence type="predicted"/>
<feature type="transmembrane region" description="Helical" evidence="6">
    <location>
        <begin position="425"/>
        <end position="442"/>
    </location>
</feature>
<keyword evidence="4 6" id="KW-1133">Transmembrane helix</keyword>
<reference key="2">
    <citation type="submission" date="2011-04" db="EMBL/GenBank/DDBJ databases">
        <title>Complete sequence of chromosome of Haliscomenobacter hydrossis DSM 1100.</title>
        <authorList>
            <consortium name="US DOE Joint Genome Institute (JGI-PGF)"/>
            <person name="Lucas S."/>
            <person name="Han J."/>
            <person name="Lapidus A."/>
            <person name="Bruce D."/>
            <person name="Goodwin L."/>
            <person name="Pitluck S."/>
            <person name="Peters L."/>
            <person name="Kyrpides N."/>
            <person name="Mavromatis K."/>
            <person name="Ivanova N."/>
            <person name="Ovchinnikova G."/>
            <person name="Pagani I."/>
            <person name="Daligault H."/>
            <person name="Detter J.C."/>
            <person name="Han C."/>
            <person name="Land M."/>
            <person name="Hauser L."/>
            <person name="Markowitz V."/>
            <person name="Cheng J.-F."/>
            <person name="Hugenholtz P."/>
            <person name="Woyke T."/>
            <person name="Wu D."/>
            <person name="Verbarg S."/>
            <person name="Frueling A."/>
            <person name="Brambilla E."/>
            <person name="Klenk H.-P."/>
            <person name="Eisen J.A."/>
        </authorList>
    </citation>
    <scope>NUCLEOTIDE SEQUENCE</scope>
    <source>
        <strain>DSM 1100</strain>
    </source>
</reference>
<evidence type="ECO:0000313" key="8">
    <source>
        <dbReference type="Proteomes" id="UP000008461"/>
    </source>
</evidence>
<accession>F4KX54</accession>
<evidence type="ECO:0000256" key="1">
    <source>
        <dbReference type="ARBA" id="ARBA00004651"/>
    </source>
</evidence>
<keyword evidence="3 6" id="KW-0812">Transmembrane</keyword>
<dbReference type="HOGENOM" id="CLU_041533_0_0_10"/>
<dbReference type="STRING" id="760192.Halhy_0370"/>
<dbReference type="eggNOG" id="COG2244">
    <property type="taxonomic scope" value="Bacteria"/>
</dbReference>
<dbReference type="Pfam" id="PF01943">
    <property type="entry name" value="Polysacc_synt"/>
    <property type="match status" value="1"/>
</dbReference>
<feature type="transmembrane region" description="Helical" evidence="6">
    <location>
        <begin position="12"/>
        <end position="30"/>
    </location>
</feature>
<dbReference type="Proteomes" id="UP000008461">
    <property type="component" value="Chromosome"/>
</dbReference>
<evidence type="ECO:0000256" key="4">
    <source>
        <dbReference type="ARBA" id="ARBA00022989"/>
    </source>
</evidence>
<feature type="transmembrane region" description="Helical" evidence="6">
    <location>
        <begin position="50"/>
        <end position="68"/>
    </location>
</feature>
<organism evidence="7 8">
    <name type="scientific">Haliscomenobacter hydrossis (strain ATCC 27775 / DSM 1100 / LMG 10767 / O)</name>
    <dbReference type="NCBI Taxonomy" id="760192"/>
    <lineage>
        <taxon>Bacteria</taxon>
        <taxon>Pseudomonadati</taxon>
        <taxon>Bacteroidota</taxon>
        <taxon>Saprospiria</taxon>
        <taxon>Saprospirales</taxon>
        <taxon>Haliscomenobacteraceae</taxon>
        <taxon>Haliscomenobacter</taxon>
    </lineage>
</organism>
<evidence type="ECO:0000313" key="7">
    <source>
        <dbReference type="EMBL" id="AEE48282.1"/>
    </source>
</evidence>
<dbReference type="EMBL" id="CP002691">
    <property type="protein sequence ID" value="AEE48282.1"/>
    <property type="molecule type" value="Genomic_DNA"/>
</dbReference>
<evidence type="ECO:0000256" key="6">
    <source>
        <dbReference type="SAM" id="Phobius"/>
    </source>
</evidence>
<feature type="transmembrane region" description="Helical" evidence="6">
    <location>
        <begin position="331"/>
        <end position="349"/>
    </location>
</feature>
<sequence>MGVIKRQAFKTSLASFIGVAIGVLSTLFIYTKVFNEGQNGQINFIQTAPLLLVTFASLGLGNLVVRFFPMFSGPKNQHGYLGLLMLILLAGVSLYFVLSLSLFNFLPPKYRAEYGLISAMVVIIGFRDLFTTYAQNFRRTTMPAVIDTIFLKAGIPILAIAYFLEWLSFRQVLTAVVGLYAIVAISLAIYIYRLGHFHLNFQWKFLAEKKALLREMAFYALYGVLGAAGGVIALQINSVMITELIGYKSNGIYTIVNVMANVIAIPYMSMINVTAPIAGDHIRHERWDQVADLYRRSSINLLIMGTFILLGLWSCLDYVFELMPNGERYAVGKYVILFAGIGKLFDMATSINGRIIGFTKYYWIGFYTILFLAVLTVSLNWVLIPMYNIEGAAFGTMLSSLLFNLVCVLFVWVKFKIQPFNVKSLLVIVLGIGLWGLTKLIPDFGNPILDIAFNALFITLFYTIAVLKFRLSEDLNEFYRQILFRIKRRNFKFW</sequence>
<feature type="transmembrane region" description="Helical" evidence="6">
    <location>
        <begin position="361"/>
        <end position="387"/>
    </location>
</feature>
<dbReference type="AlphaFoldDB" id="F4KX54"/>
<dbReference type="InterPro" id="IPR002797">
    <property type="entry name" value="Polysacc_synth"/>
</dbReference>
<dbReference type="GO" id="GO:0005886">
    <property type="term" value="C:plasma membrane"/>
    <property type="evidence" value="ECO:0007669"/>
    <property type="project" value="UniProtKB-SubCell"/>
</dbReference>
<evidence type="ECO:0000256" key="3">
    <source>
        <dbReference type="ARBA" id="ARBA00022692"/>
    </source>
</evidence>
<comment type="subcellular location">
    <subcellularLocation>
        <location evidence="1">Cell membrane</location>
        <topology evidence="1">Multi-pass membrane protein</topology>
    </subcellularLocation>
</comment>
<dbReference type="InterPro" id="IPR050833">
    <property type="entry name" value="Poly_Biosynth_Transport"/>
</dbReference>
<feature type="transmembrane region" description="Helical" evidence="6">
    <location>
        <begin position="112"/>
        <end position="130"/>
    </location>
</feature>
<dbReference type="PANTHER" id="PTHR30250">
    <property type="entry name" value="PST FAMILY PREDICTED COLANIC ACID TRANSPORTER"/>
    <property type="match status" value="1"/>
</dbReference>
<feature type="transmembrane region" description="Helical" evidence="6">
    <location>
        <begin position="299"/>
        <end position="319"/>
    </location>
</feature>
<evidence type="ECO:0000256" key="5">
    <source>
        <dbReference type="ARBA" id="ARBA00023136"/>
    </source>
</evidence>
<feature type="transmembrane region" description="Helical" evidence="6">
    <location>
        <begin position="176"/>
        <end position="195"/>
    </location>
</feature>
<feature type="transmembrane region" description="Helical" evidence="6">
    <location>
        <begin position="393"/>
        <end position="413"/>
    </location>
</feature>
<feature type="transmembrane region" description="Helical" evidence="6">
    <location>
        <begin position="142"/>
        <end position="164"/>
    </location>
</feature>
<dbReference type="RefSeq" id="WP_013762846.1">
    <property type="nucleotide sequence ID" value="NC_015510.1"/>
</dbReference>
<feature type="transmembrane region" description="Helical" evidence="6">
    <location>
        <begin position="80"/>
        <end position="106"/>
    </location>
</feature>
<dbReference type="KEGG" id="hhy:Halhy_0370"/>
<keyword evidence="2" id="KW-1003">Cell membrane</keyword>
<reference evidence="7 8" key="1">
    <citation type="journal article" date="2011" name="Stand. Genomic Sci.">
        <title>Complete genome sequence of Haliscomenobacter hydrossis type strain (O).</title>
        <authorList>
            <consortium name="US DOE Joint Genome Institute (JGI-PGF)"/>
            <person name="Daligault H."/>
            <person name="Lapidus A."/>
            <person name="Zeytun A."/>
            <person name="Nolan M."/>
            <person name="Lucas S."/>
            <person name="Del Rio T.G."/>
            <person name="Tice H."/>
            <person name="Cheng J.F."/>
            <person name="Tapia R."/>
            <person name="Han C."/>
            <person name="Goodwin L."/>
            <person name="Pitluck S."/>
            <person name="Liolios K."/>
            <person name="Pagani I."/>
            <person name="Ivanova N."/>
            <person name="Huntemann M."/>
            <person name="Mavromatis K."/>
            <person name="Mikhailova N."/>
            <person name="Pati A."/>
            <person name="Chen A."/>
            <person name="Palaniappan K."/>
            <person name="Land M."/>
            <person name="Hauser L."/>
            <person name="Brambilla E.M."/>
            <person name="Rohde M."/>
            <person name="Verbarg S."/>
            <person name="Goker M."/>
            <person name="Bristow J."/>
            <person name="Eisen J.A."/>
            <person name="Markowitz V."/>
            <person name="Hugenholtz P."/>
            <person name="Kyrpides N.C."/>
            <person name="Klenk H.P."/>
            <person name="Woyke T."/>
        </authorList>
    </citation>
    <scope>NUCLEOTIDE SEQUENCE [LARGE SCALE GENOMIC DNA]</scope>
    <source>
        <strain evidence="8">ATCC 27775 / DSM 1100 / LMG 10767 / O</strain>
    </source>
</reference>
<feature type="transmembrane region" description="Helical" evidence="6">
    <location>
        <begin position="252"/>
        <end position="278"/>
    </location>
</feature>
<gene>
    <name evidence="7" type="ordered locus">Halhy_0370</name>
</gene>
<keyword evidence="8" id="KW-1185">Reference proteome</keyword>